<dbReference type="SUPFAM" id="SSF49299">
    <property type="entry name" value="PKD domain"/>
    <property type="match status" value="3"/>
</dbReference>
<evidence type="ECO:0000313" key="4">
    <source>
        <dbReference type="EMBL" id="MBO2008415.1"/>
    </source>
</evidence>
<dbReference type="CDD" id="cd00146">
    <property type="entry name" value="PKD"/>
    <property type="match status" value="2"/>
</dbReference>
<feature type="domain" description="Ig-like" evidence="3">
    <location>
        <begin position="820"/>
        <end position="907"/>
    </location>
</feature>
<dbReference type="Proteomes" id="UP000664369">
    <property type="component" value="Unassembled WGS sequence"/>
</dbReference>
<evidence type="ECO:0000313" key="5">
    <source>
        <dbReference type="Proteomes" id="UP000664369"/>
    </source>
</evidence>
<dbReference type="Pfam" id="PF13585">
    <property type="entry name" value="CHU_C"/>
    <property type="match status" value="1"/>
</dbReference>
<evidence type="ECO:0000256" key="1">
    <source>
        <dbReference type="SAM" id="SignalP"/>
    </source>
</evidence>
<name>A0ABS3QAY8_9BACT</name>
<dbReference type="PANTHER" id="PTHR35580">
    <property type="entry name" value="CELL SURFACE GLYCOPROTEIN (S-LAYER PROTEIN)-LIKE PROTEIN"/>
    <property type="match status" value="1"/>
</dbReference>
<dbReference type="InterPro" id="IPR057708">
    <property type="entry name" value="DUF7948"/>
</dbReference>
<dbReference type="InterPro" id="IPR013783">
    <property type="entry name" value="Ig-like_fold"/>
</dbReference>
<feature type="domain" description="PKD" evidence="2">
    <location>
        <begin position="733"/>
        <end position="819"/>
    </location>
</feature>
<evidence type="ECO:0000259" key="3">
    <source>
        <dbReference type="PROSITE" id="PS50835"/>
    </source>
</evidence>
<protein>
    <submittedName>
        <fullName evidence="4">PKD domain-containing protein</fullName>
    </submittedName>
</protein>
<keyword evidence="5" id="KW-1185">Reference proteome</keyword>
<dbReference type="Gene3D" id="2.60.40.10">
    <property type="entry name" value="Immunoglobulins"/>
    <property type="match status" value="3"/>
</dbReference>
<dbReference type="InterPro" id="IPR044023">
    <property type="entry name" value="Ig_7"/>
</dbReference>
<dbReference type="Pfam" id="PF19081">
    <property type="entry name" value="Ig_7"/>
    <property type="match status" value="1"/>
</dbReference>
<feature type="domain" description="PKD" evidence="2">
    <location>
        <begin position="1004"/>
        <end position="1037"/>
    </location>
</feature>
<dbReference type="PROSITE" id="PS50835">
    <property type="entry name" value="IG_LIKE"/>
    <property type="match status" value="1"/>
</dbReference>
<dbReference type="PANTHER" id="PTHR35580:SF1">
    <property type="entry name" value="PHYTASE-LIKE DOMAIN-CONTAINING PROTEIN"/>
    <property type="match status" value="1"/>
</dbReference>
<dbReference type="RefSeq" id="WP_208173946.1">
    <property type="nucleotide sequence ID" value="NZ_JAGETZ010000002.1"/>
</dbReference>
<organism evidence="4 5">
    <name type="scientific">Hymenobacter negativus</name>
    <dbReference type="NCBI Taxonomy" id="2795026"/>
    <lineage>
        <taxon>Bacteria</taxon>
        <taxon>Pseudomonadati</taxon>
        <taxon>Bacteroidota</taxon>
        <taxon>Cytophagia</taxon>
        <taxon>Cytophagales</taxon>
        <taxon>Hymenobacteraceae</taxon>
        <taxon>Hymenobacter</taxon>
    </lineage>
</organism>
<sequence>MNLTTTSLQLGLVLASLPALAGPPAVVAPAPATAIEFVANQRQWEKPVLFAADVPSGRLFLEHGRLVQALYDGKQVEELHHKTAAPSGKERIRAHAYSTTFVGANMAATVNGEAQLPGLSNYFLGNDESRWASNVPGYGEVRYKALYPGIDLHFYSKERVLEYDFEVAAGADAKRIALRYAGQTKLSVVNGALHIGTSVGTVVEQRPYAYQLVDGKRQRVTCEYALGAGNTVKFSLPQDYNHALPLVIDPVLVYSSFSGSSASNYGYTATYDSLGNLYAGGVVFSLGFPTTVGAYSAIFRGSQDIGIIKYNPSAATGPASRLYATYIGGNSDDHPHSLVVDGANNLVILGSTSSSDYPTSTTGYDRVIGGTSDIILSKLNSTGSTLLGSTFLGGSAADGQVTGALNHNYGDSYRGDVTTDRLNNIYIASITQSTNFPTTSQAFQRTSGGGASDAVVAKLNPGLTSLLWSNYLGGSSTDAGYSIQLDSVNNVFVGGGTVSGDFPGRIGGFRSLYSGGTADGFVSRISANGDDLAQSTYLGTSSYDQTYFVQLNKRGEVYAYGQTDGVYPITTGLYGNPNSRQFIQKLNSRLSAGIYSTVIGNGTAGQISPTAFLVDNCGQIVISGWGGNNAGMPVTPNAIQSTGGSSSFGYFYIAQLSGDAQNLVYATFFGNGSAHVDGGTSRFDKRGVIYQSMCVGSGVLPTTPNAWSPTNGSSWNNAAFKIDVLQLTANFVPTISPSTTIRQANLCAPATFYFNRPNSAGTSTLWNFGNGQTSTQANNATTTYTTPGKYAVRLTVFDTNNCLQSVSSVDTVTVYAVPQPRVAASSRQTICVGSSVTLSATNQATATPNVTYTWTAPGQPARTGPSITVSPTTTTKYTITISTPLNVGGCSATDTVTVKVIPRLTVSAGPARTICAGTPTTLTVADFGTGSTYTWTAPGQPTLTGRTVTVSPTTNVRYLVRVVNPTGCLGRDSVQFTIPTPPVLAATASTPNLVGKPVTFVNTTTGATSYRWDFGDNTPTSTEVNPTHVYTAPSATTPYQARLTAIYGPNCEASLIVPVPVRGFDNPNIITPNGDKLNDTFRPFVTTEKVNIQIFNRWGRLVYEQKDYAGTWGDETTPVGLYYYRLDGASGESWKGWLEVVK</sequence>
<dbReference type="EMBL" id="JAGETZ010000002">
    <property type="protein sequence ID" value="MBO2008415.1"/>
    <property type="molecule type" value="Genomic_DNA"/>
</dbReference>
<comment type="caution">
    <text evidence="4">The sequence shown here is derived from an EMBL/GenBank/DDBJ whole genome shotgun (WGS) entry which is preliminary data.</text>
</comment>
<dbReference type="Pfam" id="PF25778">
    <property type="entry name" value="DUF7948"/>
    <property type="match status" value="1"/>
</dbReference>
<proteinExistence type="predicted"/>
<feature type="signal peptide" evidence="1">
    <location>
        <begin position="1"/>
        <end position="21"/>
    </location>
</feature>
<dbReference type="InterPro" id="IPR035986">
    <property type="entry name" value="PKD_dom_sf"/>
</dbReference>
<gene>
    <name evidence="4" type="ORF">J4E00_05075</name>
</gene>
<evidence type="ECO:0000259" key="2">
    <source>
        <dbReference type="PROSITE" id="PS50093"/>
    </source>
</evidence>
<feature type="chain" id="PRO_5045048828" evidence="1">
    <location>
        <begin position="22"/>
        <end position="1142"/>
    </location>
</feature>
<dbReference type="SMART" id="SM00089">
    <property type="entry name" value="PKD"/>
    <property type="match status" value="3"/>
</dbReference>
<dbReference type="InterPro" id="IPR000601">
    <property type="entry name" value="PKD_dom"/>
</dbReference>
<keyword evidence="1" id="KW-0732">Signal</keyword>
<dbReference type="Pfam" id="PF18911">
    <property type="entry name" value="PKD_4"/>
    <property type="match status" value="2"/>
</dbReference>
<dbReference type="PROSITE" id="PS50093">
    <property type="entry name" value="PKD"/>
    <property type="match status" value="2"/>
</dbReference>
<dbReference type="InterPro" id="IPR007110">
    <property type="entry name" value="Ig-like_dom"/>
</dbReference>
<accession>A0ABS3QAY8</accession>
<dbReference type="InterPro" id="IPR052918">
    <property type="entry name" value="Motility_Chemotaxis_Reg"/>
</dbReference>
<reference evidence="4 5" key="1">
    <citation type="submission" date="2021-03" db="EMBL/GenBank/DDBJ databases">
        <authorList>
            <person name="Kim M.K."/>
        </authorList>
    </citation>
    <scope>NUCLEOTIDE SEQUENCE [LARGE SCALE GENOMIC DNA]</scope>
    <source>
        <strain evidence="4 5">BT442</strain>
    </source>
</reference>
<dbReference type="InterPro" id="IPR022409">
    <property type="entry name" value="PKD/Chitinase_dom"/>
</dbReference>